<dbReference type="AlphaFoldDB" id="I7M8F2"/>
<dbReference type="InParanoid" id="I7M8F2"/>
<accession>I7M8F2</accession>
<proteinExistence type="predicted"/>
<reference evidence="4" key="1">
    <citation type="journal article" date="2006" name="PLoS Biol.">
        <title>Macronuclear genome sequence of the ciliate Tetrahymena thermophila, a model eukaryote.</title>
        <authorList>
            <person name="Eisen J.A."/>
            <person name="Coyne R.S."/>
            <person name="Wu M."/>
            <person name="Wu D."/>
            <person name="Thiagarajan M."/>
            <person name="Wortman J.R."/>
            <person name="Badger J.H."/>
            <person name="Ren Q."/>
            <person name="Amedeo P."/>
            <person name="Jones K.M."/>
            <person name="Tallon L.J."/>
            <person name="Delcher A.L."/>
            <person name="Salzberg S.L."/>
            <person name="Silva J.C."/>
            <person name="Haas B.J."/>
            <person name="Majoros W.H."/>
            <person name="Farzad M."/>
            <person name="Carlton J.M."/>
            <person name="Smith R.K. Jr."/>
            <person name="Garg J."/>
            <person name="Pearlman R.E."/>
            <person name="Karrer K.M."/>
            <person name="Sun L."/>
            <person name="Manning G."/>
            <person name="Elde N.C."/>
            <person name="Turkewitz A.P."/>
            <person name="Asai D.J."/>
            <person name="Wilkes D.E."/>
            <person name="Wang Y."/>
            <person name="Cai H."/>
            <person name="Collins K."/>
            <person name="Stewart B.A."/>
            <person name="Lee S.R."/>
            <person name="Wilamowska K."/>
            <person name="Weinberg Z."/>
            <person name="Ruzzo W.L."/>
            <person name="Wloga D."/>
            <person name="Gaertig J."/>
            <person name="Frankel J."/>
            <person name="Tsao C.-C."/>
            <person name="Gorovsky M.A."/>
            <person name="Keeling P.J."/>
            <person name="Waller R.F."/>
            <person name="Patron N.J."/>
            <person name="Cherry J.M."/>
            <person name="Stover N.A."/>
            <person name="Krieger C.J."/>
            <person name="del Toro C."/>
            <person name="Ryder H.F."/>
            <person name="Williamson S.C."/>
            <person name="Barbeau R.A."/>
            <person name="Hamilton E.P."/>
            <person name="Orias E."/>
        </authorList>
    </citation>
    <scope>NUCLEOTIDE SEQUENCE [LARGE SCALE GENOMIC DNA]</scope>
    <source>
        <strain evidence="4">SB210</strain>
    </source>
</reference>
<feature type="region of interest" description="Disordered" evidence="2">
    <location>
        <begin position="55"/>
        <end position="78"/>
    </location>
</feature>
<gene>
    <name evidence="3" type="ORF">TTHERM_00283530</name>
</gene>
<dbReference type="GeneID" id="7844773"/>
<feature type="compositionally biased region" description="Polar residues" evidence="2">
    <location>
        <begin position="227"/>
        <end position="250"/>
    </location>
</feature>
<evidence type="ECO:0000313" key="3">
    <source>
        <dbReference type="EMBL" id="EAR97964.3"/>
    </source>
</evidence>
<dbReference type="Proteomes" id="UP000009168">
    <property type="component" value="Unassembled WGS sequence"/>
</dbReference>
<name>I7M8F2_TETTS</name>
<evidence type="ECO:0000256" key="1">
    <source>
        <dbReference type="SAM" id="Coils"/>
    </source>
</evidence>
<dbReference type="EMBL" id="GG662656">
    <property type="protein sequence ID" value="EAR97964.3"/>
    <property type="molecule type" value="Genomic_DNA"/>
</dbReference>
<keyword evidence="1" id="KW-0175">Coiled coil</keyword>
<feature type="region of interest" description="Disordered" evidence="2">
    <location>
        <begin position="227"/>
        <end position="253"/>
    </location>
</feature>
<dbReference type="RefSeq" id="XP_001018209.3">
    <property type="nucleotide sequence ID" value="XM_001018209.4"/>
</dbReference>
<keyword evidence="4" id="KW-1185">Reference proteome</keyword>
<evidence type="ECO:0000313" key="4">
    <source>
        <dbReference type="Proteomes" id="UP000009168"/>
    </source>
</evidence>
<feature type="compositionally biased region" description="Basic and acidic residues" evidence="2">
    <location>
        <begin position="55"/>
        <end position="70"/>
    </location>
</feature>
<evidence type="ECO:0000256" key="2">
    <source>
        <dbReference type="SAM" id="MobiDB-lite"/>
    </source>
</evidence>
<dbReference type="HOGENOM" id="CLU_830240_0_0_1"/>
<protein>
    <submittedName>
        <fullName evidence="3">Programmed DNA degradation 2 protein</fullName>
    </submittedName>
</protein>
<feature type="coiled-coil region" evidence="1">
    <location>
        <begin position="4"/>
        <end position="38"/>
    </location>
</feature>
<dbReference type="KEGG" id="tet:TTHERM_00283530"/>
<organism evidence="3 4">
    <name type="scientific">Tetrahymena thermophila (strain SB210)</name>
    <dbReference type="NCBI Taxonomy" id="312017"/>
    <lineage>
        <taxon>Eukaryota</taxon>
        <taxon>Sar</taxon>
        <taxon>Alveolata</taxon>
        <taxon>Ciliophora</taxon>
        <taxon>Intramacronucleata</taxon>
        <taxon>Oligohymenophorea</taxon>
        <taxon>Hymenostomatida</taxon>
        <taxon>Tetrahymenina</taxon>
        <taxon>Tetrahymenidae</taxon>
        <taxon>Tetrahymena</taxon>
    </lineage>
</organism>
<sequence length="335" mass="40081">MISNKDMKADLKKIQQSLEEIERKMDLLKDKKRVLLKTKQKIVDIYRQEFKSGQAKQEKVIQKPSHKDDQGQSADDNPDKYIFKSGRRLYTDAYKNYIVKLCEIYNLKSIEKYANVLYTNIIRWRIEMQRGQIPIDDSYKPNEAEIQQLKQMEKYADKHDYDYEMKKQMKQYEQQKMDQELDDNKMSSTNSNDMQEEYQVKNQQNIYNKMYSEDTFNQKLRNSVKQYQEDTFASSNECSPDGNKQNNQEQPYLPNGFNLDKVLEVNPNFNSPWYTKFESQLVKSIFNSQEPVNQRSIMAAAKHLRKSLDIPEQDLKFTKEWYYDLLARRNIQSSQ</sequence>